<accession>A0AA88PUQ9</accession>
<proteinExistence type="predicted"/>
<organism evidence="1 2">
    <name type="scientific">Cirrhinus molitorella</name>
    <name type="common">mud carp</name>
    <dbReference type="NCBI Taxonomy" id="172907"/>
    <lineage>
        <taxon>Eukaryota</taxon>
        <taxon>Metazoa</taxon>
        <taxon>Chordata</taxon>
        <taxon>Craniata</taxon>
        <taxon>Vertebrata</taxon>
        <taxon>Euteleostomi</taxon>
        <taxon>Actinopterygii</taxon>
        <taxon>Neopterygii</taxon>
        <taxon>Teleostei</taxon>
        <taxon>Ostariophysi</taxon>
        <taxon>Cypriniformes</taxon>
        <taxon>Cyprinidae</taxon>
        <taxon>Labeoninae</taxon>
        <taxon>Labeonini</taxon>
        <taxon>Cirrhinus</taxon>
    </lineage>
</organism>
<sequence>MTLITQSAIDALPLALNVTHDTSVSGGNRRKKVDTLLLLNTTAIQKAQLQSKEPIDLSCRGRDALDSREHLIGQLVQCRSLWSSFTDDYNSTAAAEGSVQFGLPEKGPLPRGSCQL</sequence>
<dbReference type="AlphaFoldDB" id="A0AA88PUQ9"/>
<name>A0AA88PUQ9_9TELE</name>
<comment type="caution">
    <text evidence="1">The sequence shown here is derived from an EMBL/GenBank/DDBJ whole genome shotgun (WGS) entry which is preliminary data.</text>
</comment>
<dbReference type="Proteomes" id="UP001187343">
    <property type="component" value="Unassembled WGS sequence"/>
</dbReference>
<evidence type="ECO:0000313" key="2">
    <source>
        <dbReference type="Proteomes" id="UP001187343"/>
    </source>
</evidence>
<gene>
    <name evidence="1" type="ORF">Q8A67_009177</name>
</gene>
<dbReference type="EMBL" id="JAUYZG010000008">
    <property type="protein sequence ID" value="KAK2901062.1"/>
    <property type="molecule type" value="Genomic_DNA"/>
</dbReference>
<protein>
    <submittedName>
        <fullName evidence="1">Uncharacterized protein</fullName>
    </submittedName>
</protein>
<reference evidence="1" key="1">
    <citation type="submission" date="2023-08" db="EMBL/GenBank/DDBJ databases">
        <title>Chromosome-level Genome Assembly of mud carp (Cirrhinus molitorella).</title>
        <authorList>
            <person name="Liu H."/>
        </authorList>
    </citation>
    <scope>NUCLEOTIDE SEQUENCE</scope>
    <source>
        <strain evidence="1">Prfri</strain>
        <tissue evidence="1">Muscle</tissue>
    </source>
</reference>
<keyword evidence="2" id="KW-1185">Reference proteome</keyword>
<evidence type="ECO:0000313" key="1">
    <source>
        <dbReference type="EMBL" id="KAK2901062.1"/>
    </source>
</evidence>